<dbReference type="Pfam" id="PF13692">
    <property type="entry name" value="Glyco_trans_1_4"/>
    <property type="match status" value="1"/>
</dbReference>
<dbReference type="Gene3D" id="3.40.50.2000">
    <property type="entry name" value="Glycogen Phosphorylase B"/>
    <property type="match status" value="2"/>
</dbReference>
<gene>
    <name evidence="2" type="ORF">O0S08_33895</name>
</gene>
<dbReference type="GO" id="GO:0016757">
    <property type="term" value="F:glycosyltransferase activity"/>
    <property type="evidence" value="ECO:0007669"/>
    <property type="project" value="UniProtKB-KW"/>
</dbReference>
<dbReference type="RefSeq" id="WP_269033572.1">
    <property type="nucleotide sequence ID" value="NZ_CP114040.1"/>
</dbReference>
<keyword evidence="2" id="KW-0808">Transferase</keyword>
<reference evidence="2" key="1">
    <citation type="submission" date="2022-11" db="EMBL/GenBank/DDBJ databases">
        <title>Minimal conservation of predation-associated metabolite biosynthetic gene clusters underscores biosynthetic potential of Myxococcota including descriptions for ten novel species: Archangium lansinium sp. nov., Myxococcus landrumus sp. nov., Nannocystis bai.</title>
        <authorList>
            <person name="Ahearne A."/>
            <person name="Stevens C."/>
            <person name="Dowd S."/>
        </authorList>
    </citation>
    <scope>NUCLEOTIDE SEQUENCE</scope>
    <source>
        <strain evidence="2">Fl3</strain>
    </source>
</reference>
<dbReference type="EC" id="2.4.-.-" evidence="2"/>
<keyword evidence="3" id="KW-1185">Reference proteome</keyword>
<feature type="domain" description="Glycosyltransferase subfamily 4-like N-terminal" evidence="1">
    <location>
        <begin position="463"/>
        <end position="646"/>
    </location>
</feature>
<dbReference type="SUPFAM" id="SSF89550">
    <property type="entry name" value="PHP domain-like"/>
    <property type="match status" value="1"/>
</dbReference>
<protein>
    <submittedName>
        <fullName evidence="2">Glycosyltransferase</fullName>
        <ecNumber evidence="2">2.4.-.-</ecNumber>
    </submittedName>
</protein>
<dbReference type="Pfam" id="PF13439">
    <property type="entry name" value="Glyco_transf_4"/>
    <property type="match status" value="1"/>
</dbReference>
<accession>A0ABY7GW57</accession>
<dbReference type="EMBL" id="CP114040">
    <property type="protein sequence ID" value="WAS91208.1"/>
    <property type="molecule type" value="Genomic_DNA"/>
</dbReference>
<proteinExistence type="predicted"/>
<dbReference type="PANTHER" id="PTHR45947:SF3">
    <property type="entry name" value="SULFOQUINOVOSYL TRANSFERASE SQD2"/>
    <property type="match status" value="1"/>
</dbReference>
<dbReference type="InterPro" id="IPR016195">
    <property type="entry name" value="Pol/histidinol_Pase-like"/>
</dbReference>
<dbReference type="PANTHER" id="PTHR45947">
    <property type="entry name" value="SULFOQUINOVOSYL TRANSFERASE SQD2"/>
    <property type="match status" value="1"/>
</dbReference>
<organism evidence="2 3">
    <name type="scientific">Nannocystis punicea</name>
    <dbReference type="NCBI Taxonomy" id="2995304"/>
    <lineage>
        <taxon>Bacteria</taxon>
        <taxon>Pseudomonadati</taxon>
        <taxon>Myxococcota</taxon>
        <taxon>Polyangia</taxon>
        <taxon>Nannocystales</taxon>
        <taxon>Nannocystaceae</taxon>
        <taxon>Nannocystis</taxon>
    </lineage>
</organism>
<dbReference type="CDD" id="cd03814">
    <property type="entry name" value="GT4-like"/>
    <property type="match status" value="1"/>
</dbReference>
<dbReference type="SUPFAM" id="SSF53756">
    <property type="entry name" value="UDP-Glycosyltransferase/glycogen phosphorylase"/>
    <property type="match status" value="1"/>
</dbReference>
<dbReference type="Proteomes" id="UP001164459">
    <property type="component" value="Chromosome"/>
</dbReference>
<sequence>MNGVTTHKVDLHLHSRASNVTDYYAANAFAIPESYSDPRKLYQLLRQRGMSLVTLTDHNSIDGVRELLDAGLADVFISAEMTTTFPEDGCNIHVTVANMTEAQFAEIHRLRSNIYEMIAWIDEQIAGERPGDNKLAYFMTHPLMSTQNRPYGREGALTVQHVERALLLCPCIEVRNGSRTPALNELTAHLVRSLDRATIERMADKHGLLPGGATPWLKALVGGSDDHAGINPGRTWTEFEAVGRVTPDVLVESIRRRETRPGGVHGGPVTLANGLLKLLHDGSVQRSGGGMATLVPVGSPIHSLLRMVFQSELDGPLEQLRLRAKVLLHQLVRVAAGERRGGEPFERVLETEVYALLADAEFRARLAAAERTDDRIFLVVGTLVNRIFARYLDNVRASSRRSFVGALKEAIALLSSNILVSLPYLVSFLQQSSDCMIVKDVRKAFQLVDRPRVVLVTDTLFEINGVSATILRMLREAVRRGIEFTVVTCLSAVEQEERCADPEIAAFIAAGRLKIFTSVATLDFPEYDGLKIRFPPLLDLIKYMQESGFTKLQISTPGTIGLAGLLAAKLLQIETAATYHTSFPEYVENYTRDVSLEALAWRYMILFYHSVDEVLVPSRFIARLLHKRGLRNRKLLILDRWVDTERFHPRHRTRGFWDRFGLVDEDARVKFIYVGRVGVEKNLHLMAEAYRKLRETRADAHLIVVGDGPYRRELERQLEGLPVTFTGFLQGEALSQAIASADVKLFPSTTDTWGNAPLEAQASGLPVIVSDVGGPAELMRDGLTGLKVTGRDVPGLCAAMTVLMDPTTRGAMGKRARALVEANRLDEPFTAILDSEAYRRRLQQQQQQPTAEAPPWACFDLAAPQFETEARA</sequence>
<dbReference type="InterPro" id="IPR028098">
    <property type="entry name" value="Glyco_trans_4-like_N"/>
</dbReference>
<dbReference type="InterPro" id="IPR050194">
    <property type="entry name" value="Glycosyltransferase_grp1"/>
</dbReference>
<evidence type="ECO:0000259" key="1">
    <source>
        <dbReference type="Pfam" id="PF13439"/>
    </source>
</evidence>
<dbReference type="Gene3D" id="3.20.20.140">
    <property type="entry name" value="Metal-dependent hydrolases"/>
    <property type="match status" value="1"/>
</dbReference>
<evidence type="ECO:0000313" key="3">
    <source>
        <dbReference type="Proteomes" id="UP001164459"/>
    </source>
</evidence>
<keyword evidence="2" id="KW-0328">Glycosyltransferase</keyword>
<name>A0ABY7GW57_9BACT</name>
<evidence type="ECO:0000313" key="2">
    <source>
        <dbReference type="EMBL" id="WAS91208.1"/>
    </source>
</evidence>